<gene>
    <name evidence="2" type="ORF">P5673_004011</name>
</gene>
<feature type="compositionally biased region" description="Basic and acidic residues" evidence="1">
    <location>
        <begin position="1"/>
        <end position="12"/>
    </location>
</feature>
<feature type="region of interest" description="Disordered" evidence="1">
    <location>
        <begin position="1"/>
        <end position="37"/>
    </location>
</feature>
<organism evidence="2 3">
    <name type="scientific">Acropora cervicornis</name>
    <name type="common">Staghorn coral</name>
    <dbReference type="NCBI Taxonomy" id="6130"/>
    <lineage>
        <taxon>Eukaryota</taxon>
        <taxon>Metazoa</taxon>
        <taxon>Cnidaria</taxon>
        <taxon>Anthozoa</taxon>
        <taxon>Hexacorallia</taxon>
        <taxon>Scleractinia</taxon>
        <taxon>Astrocoeniina</taxon>
        <taxon>Acroporidae</taxon>
        <taxon>Acropora</taxon>
    </lineage>
</organism>
<dbReference type="EMBL" id="JARQWQ010000006">
    <property type="protein sequence ID" value="KAK2571420.1"/>
    <property type="molecule type" value="Genomic_DNA"/>
</dbReference>
<dbReference type="AlphaFoldDB" id="A0AAD9R266"/>
<evidence type="ECO:0000313" key="2">
    <source>
        <dbReference type="EMBL" id="KAK2571420.1"/>
    </source>
</evidence>
<protein>
    <submittedName>
        <fullName evidence="2">Uncharacterized protein</fullName>
    </submittedName>
</protein>
<comment type="caution">
    <text evidence="2">The sequence shown here is derived from an EMBL/GenBank/DDBJ whole genome shotgun (WGS) entry which is preliminary data.</text>
</comment>
<keyword evidence="3" id="KW-1185">Reference proteome</keyword>
<reference evidence="2" key="1">
    <citation type="journal article" date="2023" name="G3 (Bethesda)">
        <title>Whole genome assembly and annotation of the endangered Caribbean coral Acropora cervicornis.</title>
        <authorList>
            <person name="Selwyn J.D."/>
            <person name="Vollmer S.V."/>
        </authorList>
    </citation>
    <scope>NUCLEOTIDE SEQUENCE</scope>
    <source>
        <strain evidence="2">K2</strain>
    </source>
</reference>
<proteinExistence type="predicted"/>
<evidence type="ECO:0000256" key="1">
    <source>
        <dbReference type="SAM" id="MobiDB-lite"/>
    </source>
</evidence>
<dbReference type="Proteomes" id="UP001249851">
    <property type="component" value="Unassembled WGS sequence"/>
</dbReference>
<sequence>MLQRQDSSKIVHQEPSSRPCLSSRARYFQAGRRKEVE</sequence>
<accession>A0AAD9R266</accession>
<evidence type="ECO:0000313" key="3">
    <source>
        <dbReference type="Proteomes" id="UP001249851"/>
    </source>
</evidence>
<name>A0AAD9R266_ACRCE</name>
<feature type="non-terminal residue" evidence="2">
    <location>
        <position position="1"/>
    </location>
</feature>
<reference evidence="2" key="2">
    <citation type="journal article" date="2023" name="Science">
        <title>Genomic signatures of disease resistance in endangered staghorn corals.</title>
        <authorList>
            <person name="Vollmer S.V."/>
            <person name="Selwyn J.D."/>
            <person name="Despard B.A."/>
            <person name="Roesel C.L."/>
        </authorList>
    </citation>
    <scope>NUCLEOTIDE SEQUENCE</scope>
    <source>
        <strain evidence="2">K2</strain>
    </source>
</reference>